<dbReference type="InterPro" id="IPR017907">
    <property type="entry name" value="Znf_RING_CS"/>
</dbReference>
<dbReference type="OrthoDB" id="9049620at2759"/>
<dbReference type="Proteomes" id="UP001152803">
    <property type="component" value="Unassembled WGS sequence"/>
</dbReference>
<keyword evidence="7" id="KW-0479">Metal-binding</keyword>
<evidence type="ECO:0000256" key="16">
    <source>
        <dbReference type="ARBA" id="ARBA00082369"/>
    </source>
</evidence>
<dbReference type="EMBL" id="JAFJMO010000010">
    <property type="protein sequence ID" value="KAJ8265405.1"/>
    <property type="molecule type" value="Genomic_DNA"/>
</dbReference>
<dbReference type="Gene3D" id="3.30.40.10">
    <property type="entry name" value="Zinc/RING finger domain, C3HC4 (zinc finger)"/>
    <property type="match status" value="1"/>
</dbReference>
<dbReference type="GO" id="GO:0003697">
    <property type="term" value="F:single-stranded DNA binding"/>
    <property type="evidence" value="ECO:0007669"/>
    <property type="project" value="InterPro"/>
</dbReference>
<evidence type="ECO:0000256" key="2">
    <source>
        <dbReference type="ARBA" id="ARBA00004123"/>
    </source>
</evidence>
<keyword evidence="11" id="KW-0862">Zinc</keyword>
<dbReference type="GO" id="GO:0005634">
    <property type="term" value="C:nucleus"/>
    <property type="evidence" value="ECO:0007669"/>
    <property type="project" value="UniProtKB-SubCell"/>
</dbReference>
<proteinExistence type="inferred from homology"/>
<evidence type="ECO:0000256" key="9">
    <source>
        <dbReference type="ARBA" id="ARBA00022771"/>
    </source>
</evidence>
<dbReference type="SUPFAM" id="SSF57850">
    <property type="entry name" value="RING/U-box"/>
    <property type="match status" value="1"/>
</dbReference>
<comment type="pathway">
    <text evidence="3">Protein modification; protein ubiquitination.</text>
</comment>
<dbReference type="InterPro" id="IPR001841">
    <property type="entry name" value="Znf_RING"/>
</dbReference>
<keyword evidence="10" id="KW-0833">Ubl conjugation pathway</keyword>
<evidence type="ECO:0000256" key="4">
    <source>
        <dbReference type="ARBA" id="ARBA00009506"/>
    </source>
</evidence>
<keyword evidence="21" id="KW-1185">Reference proteome</keyword>
<evidence type="ECO:0000256" key="3">
    <source>
        <dbReference type="ARBA" id="ARBA00004906"/>
    </source>
</evidence>
<evidence type="ECO:0000256" key="6">
    <source>
        <dbReference type="ARBA" id="ARBA00022679"/>
    </source>
</evidence>
<keyword evidence="12" id="KW-0238">DNA-binding</keyword>
<dbReference type="GO" id="GO:0006281">
    <property type="term" value="P:DNA repair"/>
    <property type="evidence" value="ECO:0007669"/>
    <property type="project" value="UniProtKB-KW"/>
</dbReference>
<organism evidence="20 21">
    <name type="scientific">Conger conger</name>
    <name type="common">Conger eel</name>
    <name type="synonym">Muraena conger</name>
    <dbReference type="NCBI Taxonomy" id="82655"/>
    <lineage>
        <taxon>Eukaryota</taxon>
        <taxon>Metazoa</taxon>
        <taxon>Chordata</taxon>
        <taxon>Craniata</taxon>
        <taxon>Vertebrata</taxon>
        <taxon>Euteleostomi</taxon>
        <taxon>Actinopterygii</taxon>
        <taxon>Neopterygii</taxon>
        <taxon>Teleostei</taxon>
        <taxon>Anguilliformes</taxon>
        <taxon>Congridae</taxon>
        <taxon>Conger</taxon>
    </lineage>
</organism>
<dbReference type="SMART" id="SM00513">
    <property type="entry name" value="SAP"/>
    <property type="match status" value="1"/>
</dbReference>
<comment type="subcellular location">
    <subcellularLocation>
        <location evidence="2">Nucleus</location>
    </subcellularLocation>
</comment>
<dbReference type="EC" id="2.3.2.27" evidence="5"/>
<protein>
    <recommendedName>
        <fullName evidence="5">RING-type E3 ubiquitin transferase</fullName>
        <ecNumber evidence="5">2.3.2.27</ecNumber>
    </recommendedName>
    <alternativeName>
        <fullName evidence="15 16">RING-type E3 ubiquitin transferase RAD18</fullName>
    </alternativeName>
</protein>
<dbReference type="SMART" id="SM00184">
    <property type="entry name" value="RING"/>
    <property type="match status" value="1"/>
</dbReference>
<evidence type="ECO:0000256" key="12">
    <source>
        <dbReference type="ARBA" id="ARBA00023125"/>
    </source>
</evidence>
<dbReference type="InterPro" id="IPR006642">
    <property type="entry name" value="Rad18_UBZ4"/>
</dbReference>
<keyword evidence="8" id="KW-0227">DNA damage</keyword>
<dbReference type="Pfam" id="PF13923">
    <property type="entry name" value="zf-C3HC4_2"/>
    <property type="match status" value="1"/>
</dbReference>
<evidence type="ECO:0000256" key="7">
    <source>
        <dbReference type="ARBA" id="ARBA00022723"/>
    </source>
</evidence>
<feature type="region of interest" description="Disordered" evidence="18">
    <location>
        <begin position="125"/>
        <end position="183"/>
    </location>
</feature>
<dbReference type="PANTHER" id="PTHR14134:SF2">
    <property type="entry name" value="E3 UBIQUITIN-PROTEIN LIGASE RAD18"/>
    <property type="match status" value="1"/>
</dbReference>
<evidence type="ECO:0000313" key="21">
    <source>
        <dbReference type="Proteomes" id="UP001152803"/>
    </source>
</evidence>
<keyword evidence="14" id="KW-0539">Nucleus</keyword>
<evidence type="ECO:0000256" key="15">
    <source>
        <dbReference type="ARBA" id="ARBA00031783"/>
    </source>
</evidence>
<sequence length="460" mass="50838">MSFSPERDLPQALACLKNVDTLLRCPICYDYLDIAMMAQQCSHTFCSLCIRKCLSYKSQCPVCSSATTEPDLRNNRILDDIVKSFQATRSQLSRITSPAISPRTPPSAVKKVPVRRNGTLFSHFLKKEPSHSIKEPSPPAAHEAGSLTAAVEPHAVDSNAGRPGTPAAGSLQPDPGSLPASREESSVVKVECPVCSVGISQQFINKHLDGCLRRNEKEERLRSPPGKRRPLTKVVYSLLSQQQLKRRLKDFHLSTQGSWDQLVRRHQDFVQMYNAECDSLNPKSAQDIAKEIEKNEKARVQAQTKSKCMPLVSKGQTDEEIEEVHSNYRKEHNAEFTRLIAEVKSRMKTSKRAQIEQEDKGGGADEDIFLSETLNEDVLNDAVPVATLDEKSMKIEVVPGSPTALSDVSISSSVSDVFSSEPNISPENVEDVCYGKRKAVASGDEDLTQFGQSGKRARQS</sequence>
<keyword evidence="13" id="KW-0234">DNA repair</keyword>
<dbReference type="InterPro" id="IPR013083">
    <property type="entry name" value="Znf_RING/FYVE/PHD"/>
</dbReference>
<dbReference type="InterPro" id="IPR003034">
    <property type="entry name" value="SAP_dom"/>
</dbReference>
<name>A0A9Q1DBL1_CONCO</name>
<evidence type="ECO:0000313" key="20">
    <source>
        <dbReference type="EMBL" id="KAJ8265405.1"/>
    </source>
</evidence>
<evidence type="ECO:0000256" key="18">
    <source>
        <dbReference type="SAM" id="MobiDB-lite"/>
    </source>
</evidence>
<dbReference type="GO" id="GO:0097505">
    <property type="term" value="C:Rad6-Rad18 complex"/>
    <property type="evidence" value="ECO:0007669"/>
    <property type="project" value="TreeGrafter"/>
</dbReference>
<evidence type="ECO:0000256" key="11">
    <source>
        <dbReference type="ARBA" id="ARBA00022833"/>
    </source>
</evidence>
<dbReference type="SMART" id="SM00734">
    <property type="entry name" value="ZnF_Rad18"/>
    <property type="match status" value="1"/>
</dbReference>
<dbReference type="AlphaFoldDB" id="A0A9Q1DBL1"/>
<dbReference type="Gene3D" id="3.30.160.60">
    <property type="entry name" value="Classic Zinc Finger"/>
    <property type="match status" value="1"/>
</dbReference>
<evidence type="ECO:0000256" key="10">
    <source>
        <dbReference type="ARBA" id="ARBA00022786"/>
    </source>
</evidence>
<feature type="domain" description="RING-type" evidence="19">
    <location>
        <begin position="25"/>
        <end position="64"/>
    </location>
</feature>
<evidence type="ECO:0000256" key="13">
    <source>
        <dbReference type="ARBA" id="ARBA00023204"/>
    </source>
</evidence>
<dbReference type="PANTHER" id="PTHR14134">
    <property type="entry name" value="E3 UBIQUITIN-PROTEIN LIGASE RAD18"/>
    <property type="match status" value="1"/>
</dbReference>
<dbReference type="PROSITE" id="PS50089">
    <property type="entry name" value="ZF_RING_2"/>
    <property type="match status" value="1"/>
</dbReference>
<comment type="catalytic activity">
    <reaction evidence="1">
        <text>S-ubiquitinyl-[E2 ubiquitin-conjugating enzyme]-L-cysteine + [acceptor protein]-L-lysine = [E2 ubiquitin-conjugating enzyme]-L-cysteine + N(6)-ubiquitinyl-[acceptor protein]-L-lysine.</text>
        <dbReference type="EC" id="2.3.2.27"/>
    </reaction>
</comment>
<comment type="caution">
    <text evidence="20">The sequence shown here is derived from an EMBL/GenBank/DDBJ whole genome shotgun (WGS) entry which is preliminary data.</text>
</comment>
<accession>A0A9Q1DBL1</accession>
<evidence type="ECO:0000256" key="8">
    <source>
        <dbReference type="ARBA" id="ARBA00022763"/>
    </source>
</evidence>
<evidence type="ECO:0000256" key="14">
    <source>
        <dbReference type="ARBA" id="ARBA00023242"/>
    </source>
</evidence>
<evidence type="ECO:0000259" key="19">
    <source>
        <dbReference type="PROSITE" id="PS50089"/>
    </source>
</evidence>
<evidence type="ECO:0000256" key="17">
    <source>
        <dbReference type="PROSITE-ProRule" id="PRU00175"/>
    </source>
</evidence>
<dbReference type="GO" id="GO:0061630">
    <property type="term" value="F:ubiquitin protein ligase activity"/>
    <property type="evidence" value="ECO:0007669"/>
    <property type="project" value="UniProtKB-EC"/>
</dbReference>
<feature type="compositionally biased region" description="Basic and acidic residues" evidence="18">
    <location>
        <begin position="125"/>
        <end position="134"/>
    </location>
</feature>
<keyword evidence="6" id="KW-0808">Transferase</keyword>
<dbReference type="FunFam" id="3.30.160.60:FF:000331">
    <property type="entry name" value="E3 ubiquitin-protein ligase RAD18"/>
    <property type="match status" value="1"/>
</dbReference>
<keyword evidence="9 17" id="KW-0863">Zinc-finger</keyword>
<dbReference type="CDD" id="cd16529">
    <property type="entry name" value="RING-HC_RAD18"/>
    <property type="match status" value="1"/>
</dbReference>
<comment type="similarity">
    <text evidence="4">Belongs to the RAD18 family.</text>
</comment>
<evidence type="ECO:0000256" key="1">
    <source>
        <dbReference type="ARBA" id="ARBA00000900"/>
    </source>
</evidence>
<dbReference type="GO" id="GO:0006301">
    <property type="term" value="P:DNA damage tolerance"/>
    <property type="evidence" value="ECO:0007669"/>
    <property type="project" value="InterPro"/>
</dbReference>
<evidence type="ECO:0000256" key="5">
    <source>
        <dbReference type="ARBA" id="ARBA00012483"/>
    </source>
</evidence>
<dbReference type="PROSITE" id="PS00518">
    <property type="entry name" value="ZF_RING_1"/>
    <property type="match status" value="1"/>
</dbReference>
<dbReference type="GO" id="GO:0006513">
    <property type="term" value="P:protein monoubiquitination"/>
    <property type="evidence" value="ECO:0007669"/>
    <property type="project" value="InterPro"/>
</dbReference>
<dbReference type="InterPro" id="IPR039577">
    <property type="entry name" value="Rad18"/>
</dbReference>
<dbReference type="GO" id="GO:0008270">
    <property type="term" value="F:zinc ion binding"/>
    <property type="evidence" value="ECO:0007669"/>
    <property type="project" value="UniProtKB-KW"/>
</dbReference>
<dbReference type="FunFam" id="3.30.40.10:FF:000172">
    <property type="entry name" value="E3 ubiquitin-protein ligase RAD18"/>
    <property type="match status" value="1"/>
</dbReference>
<gene>
    <name evidence="20" type="ORF">COCON_G00145040</name>
</gene>
<reference evidence="20" key="1">
    <citation type="journal article" date="2023" name="Science">
        <title>Genome structures resolve the early diversification of teleost fishes.</title>
        <authorList>
            <person name="Parey E."/>
            <person name="Louis A."/>
            <person name="Montfort J."/>
            <person name="Bouchez O."/>
            <person name="Roques C."/>
            <person name="Iampietro C."/>
            <person name="Lluch J."/>
            <person name="Castinel A."/>
            <person name="Donnadieu C."/>
            <person name="Desvignes T."/>
            <person name="Floi Bucao C."/>
            <person name="Jouanno E."/>
            <person name="Wen M."/>
            <person name="Mejri S."/>
            <person name="Dirks R."/>
            <person name="Jansen H."/>
            <person name="Henkel C."/>
            <person name="Chen W.J."/>
            <person name="Zahm M."/>
            <person name="Cabau C."/>
            <person name="Klopp C."/>
            <person name="Thompson A.W."/>
            <person name="Robinson-Rechavi M."/>
            <person name="Braasch I."/>
            <person name="Lecointre G."/>
            <person name="Bobe J."/>
            <person name="Postlethwait J.H."/>
            <person name="Berthelot C."/>
            <person name="Roest Crollius H."/>
            <person name="Guiguen Y."/>
        </authorList>
    </citation>
    <scope>NUCLEOTIDE SEQUENCE</scope>
    <source>
        <strain evidence="20">Concon-B</strain>
    </source>
</reference>